<evidence type="ECO:0000313" key="2">
    <source>
        <dbReference type="Proteomes" id="UP000271889"/>
    </source>
</evidence>
<dbReference type="Proteomes" id="UP000271889">
    <property type="component" value="Unassembled WGS sequence"/>
</dbReference>
<dbReference type="EMBL" id="UYRV01016805">
    <property type="protein sequence ID" value="VDK62465.1"/>
    <property type="molecule type" value="Genomic_DNA"/>
</dbReference>
<protein>
    <submittedName>
        <fullName evidence="1">Uncharacterized protein</fullName>
    </submittedName>
</protein>
<reference evidence="1 2" key="1">
    <citation type="submission" date="2018-11" db="EMBL/GenBank/DDBJ databases">
        <authorList>
            <consortium name="Pathogen Informatics"/>
        </authorList>
    </citation>
    <scope>NUCLEOTIDE SEQUENCE [LARGE SCALE GENOMIC DNA]</scope>
</reference>
<gene>
    <name evidence="1" type="ORF">CGOC_LOCUS5502</name>
</gene>
<proteinExistence type="predicted"/>
<organism evidence="1 2">
    <name type="scientific">Cylicostephanus goldi</name>
    <name type="common">Nematode worm</name>
    <dbReference type="NCBI Taxonomy" id="71465"/>
    <lineage>
        <taxon>Eukaryota</taxon>
        <taxon>Metazoa</taxon>
        <taxon>Ecdysozoa</taxon>
        <taxon>Nematoda</taxon>
        <taxon>Chromadorea</taxon>
        <taxon>Rhabditida</taxon>
        <taxon>Rhabditina</taxon>
        <taxon>Rhabditomorpha</taxon>
        <taxon>Strongyloidea</taxon>
        <taxon>Strongylidae</taxon>
        <taxon>Cylicostephanus</taxon>
    </lineage>
</organism>
<name>A0A3P6S6S7_CYLGO</name>
<sequence>MRVESNTDETTLRKIEQRLEKITEVIAKMEDGTEDGRLAGRQLYDRIVAQKKVSKVGSSETVPAQFSHCDGTVPDCAACAVVALMEFQRPELEVFNRFAFFFQVFLIFPHSSTPLLFMMEKLARLKQVGRTSAFLLRVIRQDMHHSCNRPFILSFFCSQLLRVFPLCNSASVLKVA</sequence>
<accession>A0A3P6S6S7</accession>
<keyword evidence="2" id="KW-1185">Reference proteome</keyword>
<dbReference type="OrthoDB" id="1394818at2759"/>
<dbReference type="AlphaFoldDB" id="A0A3P6S6S7"/>
<evidence type="ECO:0000313" key="1">
    <source>
        <dbReference type="EMBL" id="VDK62465.1"/>
    </source>
</evidence>